<protein>
    <submittedName>
        <fullName evidence="1">Uncharacterized protein</fullName>
    </submittedName>
</protein>
<reference evidence="1" key="1">
    <citation type="submission" date="2014-09" db="EMBL/GenBank/DDBJ databases">
        <authorList>
            <person name="Magalhaes I.L.F."/>
            <person name="Oliveira U."/>
            <person name="Santos F.R."/>
            <person name="Vidigal T.H.D.A."/>
            <person name="Brescovit A.D."/>
            <person name="Santos A.J."/>
        </authorList>
    </citation>
    <scope>NUCLEOTIDE SEQUENCE</scope>
    <source>
        <tissue evidence="1">Shoot tissue taken approximately 20 cm above the soil surface</tissue>
    </source>
</reference>
<dbReference type="AlphaFoldDB" id="A0A0A8XSR7"/>
<evidence type="ECO:0000313" key="1">
    <source>
        <dbReference type="EMBL" id="JAD15695.1"/>
    </source>
</evidence>
<sequence>MKLGGWHVMSTEKLRWAKYVLLIGKTYETYVNHLTTTKVCGVQDHMYRKINIVERDGINRPSKT</sequence>
<accession>A0A0A8XSR7</accession>
<dbReference type="EMBL" id="GBRH01282200">
    <property type="protein sequence ID" value="JAD15695.1"/>
    <property type="molecule type" value="Transcribed_RNA"/>
</dbReference>
<proteinExistence type="predicted"/>
<organism evidence="1">
    <name type="scientific">Arundo donax</name>
    <name type="common">Giant reed</name>
    <name type="synonym">Donax arundinaceus</name>
    <dbReference type="NCBI Taxonomy" id="35708"/>
    <lineage>
        <taxon>Eukaryota</taxon>
        <taxon>Viridiplantae</taxon>
        <taxon>Streptophyta</taxon>
        <taxon>Embryophyta</taxon>
        <taxon>Tracheophyta</taxon>
        <taxon>Spermatophyta</taxon>
        <taxon>Magnoliopsida</taxon>
        <taxon>Liliopsida</taxon>
        <taxon>Poales</taxon>
        <taxon>Poaceae</taxon>
        <taxon>PACMAD clade</taxon>
        <taxon>Arundinoideae</taxon>
        <taxon>Arundineae</taxon>
        <taxon>Arundo</taxon>
    </lineage>
</organism>
<name>A0A0A8XSR7_ARUDO</name>
<reference evidence="1" key="2">
    <citation type="journal article" date="2015" name="Data Brief">
        <title>Shoot transcriptome of the giant reed, Arundo donax.</title>
        <authorList>
            <person name="Barrero R.A."/>
            <person name="Guerrero F.D."/>
            <person name="Moolhuijzen P."/>
            <person name="Goolsby J.A."/>
            <person name="Tidwell J."/>
            <person name="Bellgard S.E."/>
            <person name="Bellgard M.I."/>
        </authorList>
    </citation>
    <scope>NUCLEOTIDE SEQUENCE</scope>
    <source>
        <tissue evidence="1">Shoot tissue taken approximately 20 cm above the soil surface</tissue>
    </source>
</reference>